<dbReference type="AlphaFoldDB" id="A0A0E9WT82"/>
<sequence length="37" mass="4447">MQLHCLFRIIHMSLCQSNYTKFTPTSIPPLQKQHFEQ</sequence>
<name>A0A0E9WT82_ANGAN</name>
<protein>
    <submittedName>
        <fullName evidence="1">Uncharacterized protein</fullName>
    </submittedName>
</protein>
<organism evidence="1">
    <name type="scientific">Anguilla anguilla</name>
    <name type="common">European freshwater eel</name>
    <name type="synonym">Muraena anguilla</name>
    <dbReference type="NCBI Taxonomy" id="7936"/>
    <lineage>
        <taxon>Eukaryota</taxon>
        <taxon>Metazoa</taxon>
        <taxon>Chordata</taxon>
        <taxon>Craniata</taxon>
        <taxon>Vertebrata</taxon>
        <taxon>Euteleostomi</taxon>
        <taxon>Actinopterygii</taxon>
        <taxon>Neopterygii</taxon>
        <taxon>Teleostei</taxon>
        <taxon>Anguilliformes</taxon>
        <taxon>Anguillidae</taxon>
        <taxon>Anguilla</taxon>
    </lineage>
</organism>
<accession>A0A0E9WT82</accession>
<evidence type="ECO:0000313" key="1">
    <source>
        <dbReference type="EMBL" id="JAH93639.1"/>
    </source>
</evidence>
<proteinExistence type="predicted"/>
<reference evidence="1" key="1">
    <citation type="submission" date="2014-11" db="EMBL/GenBank/DDBJ databases">
        <authorList>
            <person name="Amaro Gonzalez C."/>
        </authorList>
    </citation>
    <scope>NUCLEOTIDE SEQUENCE</scope>
</reference>
<reference evidence="1" key="2">
    <citation type="journal article" date="2015" name="Fish Shellfish Immunol.">
        <title>Early steps in the European eel (Anguilla anguilla)-Vibrio vulnificus interaction in the gills: Role of the RtxA13 toxin.</title>
        <authorList>
            <person name="Callol A."/>
            <person name="Pajuelo D."/>
            <person name="Ebbesson L."/>
            <person name="Teles M."/>
            <person name="MacKenzie S."/>
            <person name="Amaro C."/>
        </authorList>
    </citation>
    <scope>NUCLEOTIDE SEQUENCE</scope>
</reference>
<dbReference type="EMBL" id="GBXM01014938">
    <property type="protein sequence ID" value="JAH93639.1"/>
    <property type="molecule type" value="Transcribed_RNA"/>
</dbReference>